<name>A0AAV4PX76_CAEEX</name>
<comment type="caution">
    <text evidence="1">The sequence shown here is derived from an EMBL/GenBank/DDBJ whole genome shotgun (WGS) entry which is preliminary data.</text>
</comment>
<accession>A0AAV4PX76</accession>
<dbReference type="Proteomes" id="UP001054945">
    <property type="component" value="Unassembled WGS sequence"/>
</dbReference>
<organism evidence="1 2">
    <name type="scientific">Caerostris extrusa</name>
    <name type="common">Bark spider</name>
    <name type="synonym">Caerostris bankana</name>
    <dbReference type="NCBI Taxonomy" id="172846"/>
    <lineage>
        <taxon>Eukaryota</taxon>
        <taxon>Metazoa</taxon>
        <taxon>Ecdysozoa</taxon>
        <taxon>Arthropoda</taxon>
        <taxon>Chelicerata</taxon>
        <taxon>Arachnida</taxon>
        <taxon>Araneae</taxon>
        <taxon>Araneomorphae</taxon>
        <taxon>Entelegynae</taxon>
        <taxon>Araneoidea</taxon>
        <taxon>Araneidae</taxon>
        <taxon>Caerostris</taxon>
    </lineage>
</organism>
<proteinExistence type="predicted"/>
<dbReference type="EMBL" id="BPLR01005328">
    <property type="protein sequence ID" value="GIY01501.1"/>
    <property type="molecule type" value="Genomic_DNA"/>
</dbReference>
<dbReference type="AlphaFoldDB" id="A0AAV4PX76"/>
<evidence type="ECO:0000313" key="2">
    <source>
        <dbReference type="Proteomes" id="UP001054945"/>
    </source>
</evidence>
<evidence type="ECO:0000313" key="1">
    <source>
        <dbReference type="EMBL" id="GIY01501.1"/>
    </source>
</evidence>
<protein>
    <submittedName>
        <fullName evidence="1">Uncharacterized protein</fullName>
    </submittedName>
</protein>
<reference evidence="1 2" key="1">
    <citation type="submission" date="2021-06" db="EMBL/GenBank/DDBJ databases">
        <title>Caerostris extrusa draft genome.</title>
        <authorList>
            <person name="Kono N."/>
            <person name="Arakawa K."/>
        </authorList>
    </citation>
    <scope>NUCLEOTIDE SEQUENCE [LARGE SCALE GENOMIC DNA]</scope>
</reference>
<gene>
    <name evidence="1" type="ORF">CEXT_401201</name>
</gene>
<sequence>MKRSVQQTSRSQNPEEDFFFFFPGIIIIYGEEADKASAQPITIKETPSSDGKSQLERKCGVKRSPHECVRLLPLFLSL</sequence>
<keyword evidence="2" id="KW-1185">Reference proteome</keyword>